<dbReference type="InterPro" id="IPR036770">
    <property type="entry name" value="Ankyrin_rpt-contain_sf"/>
</dbReference>
<keyword evidence="3" id="KW-1185">Reference proteome</keyword>
<dbReference type="EMBL" id="KV899353">
    <property type="protein sequence ID" value="OON16003.1"/>
    <property type="molecule type" value="Genomic_DNA"/>
</dbReference>
<dbReference type="SMART" id="SM00248">
    <property type="entry name" value="ANK"/>
    <property type="match status" value="5"/>
</dbReference>
<feature type="repeat" description="ANK" evidence="1">
    <location>
        <begin position="149"/>
        <end position="181"/>
    </location>
</feature>
<dbReference type="Gene3D" id="1.25.40.20">
    <property type="entry name" value="Ankyrin repeat-containing domain"/>
    <property type="match status" value="2"/>
</dbReference>
<reference evidence="2 3" key="1">
    <citation type="submission" date="2015-03" db="EMBL/GenBank/DDBJ databases">
        <title>Draft genome of the nematode, Opisthorchis viverrini.</title>
        <authorList>
            <person name="Mitreva M."/>
        </authorList>
    </citation>
    <scope>NUCLEOTIDE SEQUENCE [LARGE SCALE GENOMIC DNA]</scope>
    <source>
        <strain evidence="2">Khon Kaen</strain>
    </source>
</reference>
<dbReference type="PROSITE" id="PS50297">
    <property type="entry name" value="ANK_REP_REGION"/>
    <property type="match status" value="3"/>
</dbReference>
<feature type="repeat" description="ANK" evidence="1">
    <location>
        <begin position="45"/>
        <end position="82"/>
    </location>
</feature>
<dbReference type="AlphaFoldDB" id="A0A1S8WNZ0"/>
<evidence type="ECO:0000313" key="3">
    <source>
        <dbReference type="Proteomes" id="UP000243686"/>
    </source>
</evidence>
<keyword evidence="1" id="KW-0040">ANK repeat</keyword>
<accession>A0A1S8WNZ0</accession>
<dbReference type="GO" id="GO:0005634">
    <property type="term" value="C:nucleus"/>
    <property type="evidence" value="ECO:0007669"/>
    <property type="project" value="TreeGrafter"/>
</dbReference>
<sequence>MIYNHELRGLCVRVNSLFQKQTRKPFGGVGNGYSKSANLNHADEDGRTALHVASFCVRPSETHQEVVSCLLEYGANPNVFDHEGLTPLLGAARIGNHAVCELCLEADTDVNQTDKYDNTALSLAVLGGHTSVVRLLLFWGAAVDAMDNAGRSLLSIAASTGNASIVQELLARGLDEAHRDHTGCTPLHLAAAGTVAAPSSNGEESNAVRDYCEVIRICVKDGSRSCLVACNRQYLTPYSRTLSASAKCVRSRSPL</sequence>
<organism evidence="2 3">
    <name type="scientific">Opisthorchis viverrini</name>
    <name type="common">Southeast Asian liver fluke</name>
    <dbReference type="NCBI Taxonomy" id="6198"/>
    <lineage>
        <taxon>Eukaryota</taxon>
        <taxon>Metazoa</taxon>
        <taxon>Spiralia</taxon>
        <taxon>Lophotrochozoa</taxon>
        <taxon>Platyhelminthes</taxon>
        <taxon>Trematoda</taxon>
        <taxon>Digenea</taxon>
        <taxon>Opisthorchiida</taxon>
        <taxon>Opisthorchiata</taxon>
        <taxon>Opisthorchiidae</taxon>
        <taxon>Opisthorchis</taxon>
    </lineage>
</organism>
<dbReference type="PROSITE" id="PS50088">
    <property type="entry name" value="ANK_REPEAT"/>
    <property type="match status" value="4"/>
</dbReference>
<evidence type="ECO:0000313" key="2">
    <source>
        <dbReference type="EMBL" id="OON16003.1"/>
    </source>
</evidence>
<name>A0A1S8WNZ0_OPIVI</name>
<gene>
    <name evidence="2" type="ORF">X801_08187</name>
</gene>
<feature type="repeat" description="ANK" evidence="1">
    <location>
        <begin position="83"/>
        <end position="115"/>
    </location>
</feature>
<dbReference type="Pfam" id="PF12796">
    <property type="entry name" value="Ank_2"/>
    <property type="match status" value="1"/>
</dbReference>
<evidence type="ECO:0000256" key="1">
    <source>
        <dbReference type="PROSITE-ProRule" id="PRU00023"/>
    </source>
</evidence>
<feature type="repeat" description="ANK" evidence="1">
    <location>
        <begin position="116"/>
        <end position="148"/>
    </location>
</feature>
<dbReference type="InterPro" id="IPR002110">
    <property type="entry name" value="Ankyrin_rpt"/>
</dbReference>
<protein>
    <submittedName>
        <fullName evidence="2">Ankyrin repeat protein</fullName>
    </submittedName>
</protein>
<dbReference type="Proteomes" id="UP000243686">
    <property type="component" value="Unassembled WGS sequence"/>
</dbReference>
<proteinExistence type="predicted"/>
<dbReference type="GO" id="GO:0042981">
    <property type="term" value="P:regulation of apoptotic process"/>
    <property type="evidence" value="ECO:0007669"/>
    <property type="project" value="TreeGrafter"/>
</dbReference>
<dbReference type="SUPFAM" id="SSF48403">
    <property type="entry name" value="Ankyrin repeat"/>
    <property type="match status" value="1"/>
</dbReference>
<dbReference type="PANTHER" id="PTHR24183">
    <property type="entry name" value="FIBRONECTIN TYPE 3 AND ANKYRIN REPEAT DOMAINS PROTEIN 1"/>
    <property type="match status" value="1"/>
</dbReference>
<dbReference type="PANTHER" id="PTHR24183:SF1">
    <property type="entry name" value="FIBRONECTIN TYPE 3 AND ANKYRIN REPEAT DOMAINS PROTEIN 1"/>
    <property type="match status" value="1"/>
</dbReference>